<dbReference type="GO" id="GO:0005886">
    <property type="term" value="C:plasma membrane"/>
    <property type="evidence" value="ECO:0007669"/>
    <property type="project" value="UniProtKB-SubCell"/>
</dbReference>
<keyword evidence="5 6" id="KW-0472">Membrane</keyword>
<comment type="caution">
    <text evidence="7">The sequence shown here is derived from an EMBL/GenBank/DDBJ whole genome shotgun (WGS) entry which is preliminary data.</text>
</comment>
<gene>
    <name evidence="7" type="ORF">BOW51_01810</name>
</gene>
<protein>
    <recommendedName>
        <fullName evidence="9">F0F1 ATP synthase assembly protein I</fullName>
    </recommendedName>
</protein>
<feature type="transmembrane region" description="Helical" evidence="6">
    <location>
        <begin position="12"/>
        <end position="33"/>
    </location>
</feature>
<keyword evidence="2" id="KW-1003">Cell membrane</keyword>
<dbReference type="RefSeq" id="WP_078485823.1">
    <property type="nucleotide sequence ID" value="NZ_MPRJ01000007.1"/>
</dbReference>
<evidence type="ECO:0000313" key="7">
    <source>
        <dbReference type="EMBL" id="OOZ37572.1"/>
    </source>
</evidence>
<proteinExistence type="predicted"/>
<dbReference type="Pfam" id="PF03899">
    <property type="entry name" value="ATP-synt_I"/>
    <property type="match status" value="1"/>
</dbReference>
<evidence type="ECO:0008006" key="9">
    <source>
        <dbReference type="Google" id="ProtNLM"/>
    </source>
</evidence>
<name>A0A1T2KXL7_9GAMM</name>
<evidence type="ECO:0000256" key="1">
    <source>
        <dbReference type="ARBA" id="ARBA00004651"/>
    </source>
</evidence>
<dbReference type="EMBL" id="MPRJ01000007">
    <property type="protein sequence ID" value="OOZ37572.1"/>
    <property type="molecule type" value="Genomic_DNA"/>
</dbReference>
<organism evidence="7 8">
    <name type="scientific">Solemya velesiana gill symbiont</name>
    <dbReference type="NCBI Taxonomy" id="1918948"/>
    <lineage>
        <taxon>Bacteria</taxon>
        <taxon>Pseudomonadati</taxon>
        <taxon>Pseudomonadota</taxon>
        <taxon>Gammaproteobacteria</taxon>
        <taxon>sulfur-oxidizing symbionts</taxon>
    </lineage>
</organism>
<comment type="subcellular location">
    <subcellularLocation>
        <location evidence="1">Cell membrane</location>
        <topology evidence="1">Multi-pass membrane protein</topology>
    </subcellularLocation>
</comment>
<evidence type="ECO:0000256" key="4">
    <source>
        <dbReference type="ARBA" id="ARBA00022989"/>
    </source>
</evidence>
<dbReference type="AlphaFoldDB" id="A0A1T2KXL7"/>
<evidence type="ECO:0000256" key="5">
    <source>
        <dbReference type="ARBA" id="ARBA00023136"/>
    </source>
</evidence>
<dbReference type="InterPro" id="IPR005598">
    <property type="entry name" value="ATP_synth_I"/>
</dbReference>
<keyword evidence="3 6" id="KW-0812">Transmembrane</keyword>
<dbReference type="Proteomes" id="UP000190896">
    <property type="component" value="Unassembled WGS sequence"/>
</dbReference>
<evidence type="ECO:0000313" key="8">
    <source>
        <dbReference type="Proteomes" id="UP000190896"/>
    </source>
</evidence>
<reference evidence="7 8" key="1">
    <citation type="submission" date="2016-11" db="EMBL/GenBank/DDBJ databases">
        <title>Mixed transmission modes and dynamic genome evolution in an obligate animal-bacterial symbiosis.</title>
        <authorList>
            <person name="Russell S.L."/>
            <person name="Corbett-Detig R.B."/>
            <person name="Cavanaugh C.M."/>
        </authorList>
    </citation>
    <scope>NUCLEOTIDE SEQUENCE [LARGE SCALE GENOMIC DNA]</scope>
    <source>
        <strain evidence="7">Se-Cadez</strain>
    </source>
</reference>
<feature type="transmembrane region" description="Helical" evidence="6">
    <location>
        <begin position="78"/>
        <end position="96"/>
    </location>
</feature>
<sequence length="122" mass="13148">MQLTDKSQAYRVILAQLTMSFFAALALLLAIGWVEAYSALSGGLTAVFANLVFAVVVFRHYQAQEPANMVARFYGAELLKLVVTGILFAGAILWVYPLSIGALLGTYLLVAVGAVVVFNLFN</sequence>
<accession>A0A1T2KXL7</accession>
<feature type="transmembrane region" description="Helical" evidence="6">
    <location>
        <begin position="39"/>
        <end position="58"/>
    </location>
</feature>
<evidence type="ECO:0000256" key="3">
    <source>
        <dbReference type="ARBA" id="ARBA00022692"/>
    </source>
</evidence>
<evidence type="ECO:0000256" key="2">
    <source>
        <dbReference type="ARBA" id="ARBA00022475"/>
    </source>
</evidence>
<feature type="transmembrane region" description="Helical" evidence="6">
    <location>
        <begin position="102"/>
        <end position="121"/>
    </location>
</feature>
<keyword evidence="8" id="KW-1185">Reference proteome</keyword>
<keyword evidence="4 6" id="KW-1133">Transmembrane helix</keyword>
<dbReference type="OrthoDB" id="5769704at2"/>
<evidence type="ECO:0000256" key="6">
    <source>
        <dbReference type="SAM" id="Phobius"/>
    </source>
</evidence>